<organism evidence="2">
    <name type="scientific">viral metagenome</name>
    <dbReference type="NCBI Taxonomy" id="1070528"/>
    <lineage>
        <taxon>unclassified sequences</taxon>
        <taxon>metagenomes</taxon>
        <taxon>organismal metagenomes</taxon>
    </lineage>
</organism>
<dbReference type="Gene3D" id="2.60.120.200">
    <property type="match status" value="1"/>
</dbReference>
<evidence type="ECO:0000256" key="1">
    <source>
        <dbReference type="SAM" id="Phobius"/>
    </source>
</evidence>
<keyword evidence="1" id="KW-0812">Transmembrane</keyword>
<protein>
    <recommendedName>
        <fullName evidence="3">LamG-like jellyroll fold domain-containing protein</fullName>
    </recommendedName>
</protein>
<evidence type="ECO:0000313" key="2">
    <source>
        <dbReference type="EMBL" id="QHT99220.1"/>
    </source>
</evidence>
<evidence type="ECO:0008006" key="3">
    <source>
        <dbReference type="Google" id="ProtNLM"/>
    </source>
</evidence>
<dbReference type="InterPro" id="IPR013320">
    <property type="entry name" value="ConA-like_dom_sf"/>
</dbReference>
<name>A0A6C0J368_9ZZZZ</name>
<reference evidence="2" key="1">
    <citation type="journal article" date="2020" name="Nature">
        <title>Giant virus diversity and host interactions through global metagenomics.</title>
        <authorList>
            <person name="Schulz F."/>
            <person name="Roux S."/>
            <person name="Paez-Espino D."/>
            <person name="Jungbluth S."/>
            <person name="Walsh D.A."/>
            <person name="Denef V.J."/>
            <person name="McMahon K.D."/>
            <person name="Konstantinidis K.T."/>
            <person name="Eloe-Fadrosh E.A."/>
            <person name="Kyrpides N.C."/>
            <person name="Woyke T."/>
        </authorList>
    </citation>
    <scope>NUCLEOTIDE SEQUENCE</scope>
    <source>
        <strain evidence="2">GVMAG-M-3300025699-48</strain>
    </source>
</reference>
<proteinExistence type="predicted"/>
<accession>A0A6C0J368</accession>
<keyword evidence="1" id="KW-0472">Membrane</keyword>
<dbReference type="SUPFAM" id="SSF49899">
    <property type="entry name" value="Concanavalin A-like lectins/glucanases"/>
    <property type="match status" value="1"/>
</dbReference>
<dbReference type="Pfam" id="PF13385">
    <property type="entry name" value="Laminin_G_3"/>
    <property type="match status" value="1"/>
</dbReference>
<dbReference type="EMBL" id="MN740306">
    <property type="protein sequence ID" value="QHT99220.1"/>
    <property type="molecule type" value="Genomic_DNA"/>
</dbReference>
<feature type="transmembrane region" description="Helical" evidence="1">
    <location>
        <begin position="74"/>
        <end position="99"/>
    </location>
</feature>
<dbReference type="AlphaFoldDB" id="A0A6C0J368"/>
<keyword evidence="1" id="KW-1133">Transmembrane helix</keyword>
<sequence>MYYITIMNTQPAVPSSTNIEVPESVQNIGDNISQSFNNISQSVNSSLDGFSQQAEAGVEASSGFLDSNSIIAKFAFLILVIIVFLFLLNLGILAIQYFMGSSDSPYLIDGMIGGNEAQTITQDPKDNKSILIKRSNNEESGIEFTWSTWIRIDELKSGTDINKYQHIFHKGEKDNFNEDGIAKVNNAPGLYVKQITPLDKANFASLKIIMSTTESGNDNFIEVDDIPLKQWVNVIIRLQNTTLDIYINGTVSGRYNLSDVPFQNFYDVHVCQNNGFTGKLSNLRYYDSALNIFQITKIVNAGPNLTALEDSQKLQNNYNYLSTSWYTSKL</sequence>